<dbReference type="OrthoDB" id="2888596at2"/>
<keyword evidence="3" id="KW-1185">Reference proteome</keyword>
<accession>A0A2N5M7R5</accession>
<feature type="transmembrane region" description="Helical" evidence="1">
    <location>
        <begin position="6"/>
        <end position="29"/>
    </location>
</feature>
<sequence>MGEYVFDLSIVAVLVIGITAIIGVLTNGAGETFFGGKKRTEYTDKSADVQAGWKLVGGSKK</sequence>
<name>A0A2N5M7R5_9BACI</name>
<dbReference type="EMBL" id="PGUY01000022">
    <property type="protein sequence ID" value="PLT30375.1"/>
    <property type="molecule type" value="Genomic_DNA"/>
</dbReference>
<reference evidence="2 3" key="1">
    <citation type="submission" date="2017-11" db="EMBL/GenBank/DDBJ databases">
        <title>Comparitive Functional Genomics of Dry Heat Resistant strains isolated from the Viking Spacecraft.</title>
        <authorList>
            <person name="Seuylemezian A."/>
            <person name="Cooper K."/>
            <person name="Vaishampayan P."/>
        </authorList>
    </citation>
    <scope>NUCLEOTIDE SEQUENCE [LARGE SCALE GENOMIC DNA]</scope>
    <source>
        <strain evidence="2 3">V1-29</strain>
    </source>
</reference>
<keyword evidence="1" id="KW-0472">Membrane</keyword>
<keyword evidence="1" id="KW-0812">Transmembrane</keyword>
<proteinExistence type="predicted"/>
<gene>
    <name evidence="2" type="ORF">CUU66_07850</name>
</gene>
<dbReference type="Proteomes" id="UP000234748">
    <property type="component" value="Unassembled WGS sequence"/>
</dbReference>
<evidence type="ECO:0000313" key="3">
    <source>
        <dbReference type="Proteomes" id="UP000234748"/>
    </source>
</evidence>
<comment type="caution">
    <text evidence="2">The sequence shown here is derived from an EMBL/GenBank/DDBJ whole genome shotgun (WGS) entry which is preliminary data.</text>
</comment>
<protein>
    <submittedName>
        <fullName evidence="2">Uncharacterized protein</fullName>
    </submittedName>
</protein>
<evidence type="ECO:0000256" key="1">
    <source>
        <dbReference type="SAM" id="Phobius"/>
    </source>
</evidence>
<dbReference type="RefSeq" id="WP_101641128.1">
    <property type="nucleotide sequence ID" value="NZ_PGUY01000022.1"/>
</dbReference>
<keyword evidence="1" id="KW-1133">Transmembrane helix</keyword>
<dbReference type="AlphaFoldDB" id="A0A2N5M7R5"/>
<organism evidence="2 3">
    <name type="scientific">Peribacillus deserti</name>
    <dbReference type="NCBI Taxonomy" id="673318"/>
    <lineage>
        <taxon>Bacteria</taxon>
        <taxon>Bacillati</taxon>
        <taxon>Bacillota</taxon>
        <taxon>Bacilli</taxon>
        <taxon>Bacillales</taxon>
        <taxon>Bacillaceae</taxon>
        <taxon>Peribacillus</taxon>
    </lineage>
</organism>
<evidence type="ECO:0000313" key="2">
    <source>
        <dbReference type="EMBL" id="PLT30375.1"/>
    </source>
</evidence>